<keyword evidence="1" id="KW-0175">Coiled coil</keyword>
<feature type="coiled-coil region" evidence="1">
    <location>
        <begin position="55"/>
        <end position="82"/>
    </location>
</feature>
<sequence length="116" mass="13511">MKKLLINILGGVTVGAIAIVSLFGIGKISNIYDRTINKESVSIQREKFKESKSYVESMINTLAEYKREYERAKTKEEKEQIRNLIDSKFSNFNIDYIENKDLYNFLQQMRGGNFNE</sequence>
<keyword evidence="2" id="KW-1133">Transmembrane helix</keyword>
<dbReference type="Proteomes" id="UP000481454">
    <property type="component" value="Unassembled WGS sequence"/>
</dbReference>
<evidence type="ECO:0000256" key="1">
    <source>
        <dbReference type="SAM" id="Coils"/>
    </source>
</evidence>
<evidence type="ECO:0000256" key="2">
    <source>
        <dbReference type="SAM" id="Phobius"/>
    </source>
</evidence>
<name>A0AAP7BVY9_CLOPF</name>
<accession>A0AAP7BVY9</accession>
<reference evidence="3 4" key="1">
    <citation type="submission" date="2020-02" db="EMBL/GenBank/DDBJ databases">
        <title>Genomic Insights into the Phylogeny and Genetic Plasticity of the Human and Animal Enteric Pathogen Clostridium perfringens.</title>
        <authorList>
            <person name="Feng Y."/>
            <person name="Hu Y."/>
        </authorList>
    </citation>
    <scope>NUCLEOTIDE SEQUENCE [LARGE SCALE GENOMIC DNA]</scope>
    <source>
        <strain evidence="3 4">CP-40</strain>
    </source>
</reference>
<evidence type="ECO:0000313" key="3">
    <source>
        <dbReference type="EMBL" id="NGU30620.1"/>
    </source>
</evidence>
<organism evidence="3 4">
    <name type="scientific">Clostridium perfringens</name>
    <dbReference type="NCBI Taxonomy" id="1502"/>
    <lineage>
        <taxon>Bacteria</taxon>
        <taxon>Bacillati</taxon>
        <taxon>Bacillota</taxon>
        <taxon>Clostridia</taxon>
        <taxon>Eubacteriales</taxon>
        <taxon>Clostridiaceae</taxon>
        <taxon>Clostridium</taxon>
    </lineage>
</organism>
<keyword evidence="2" id="KW-0812">Transmembrane</keyword>
<dbReference type="AlphaFoldDB" id="A0AAP7BVY9"/>
<gene>
    <name evidence="3" type="ORF">G6Z34_10925</name>
</gene>
<keyword evidence="2" id="KW-0472">Membrane</keyword>
<proteinExistence type="predicted"/>
<evidence type="ECO:0000313" key="4">
    <source>
        <dbReference type="Proteomes" id="UP000481454"/>
    </source>
</evidence>
<comment type="caution">
    <text evidence="3">The sequence shown here is derived from an EMBL/GenBank/DDBJ whole genome shotgun (WGS) entry which is preliminary data.</text>
</comment>
<dbReference type="RefSeq" id="WP_003459550.1">
    <property type="nucleotide sequence ID" value="NZ_CATNWX010000006.1"/>
</dbReference>
<protein>
    <submittedName>
        <fullName evidence="3">Uncharacterized protein</fullName>
    </submittedName>
</protein>
<feature type="transmembrane region" description="Helical" evidence="2">
    <location>
        <begin position="6"/>
        <end position="25"/>
    </location>
</feature>
<dbReference type="EMBL" id="JAALLZ010000004">
    <property type="protein sequence ID" value="NGU30620.1"/>
    <property type="molecule type" value="Genomic_DNA"/>
</dbReference>